<evidence type="ECO:0000313" key="4">
    <source>
        <dbReference type="Proteomes" id="UP000317318"/>
    </source>
</evidence>
<proteinExistence type="predicted"/>
<evidence type="ECO:0000256" key="1">
    <source>
        <dbReference type="PROSITE-ProRule" id="PRU00169"/>
    </source>
</evidence>
<dbReference type="OrthoDB" id="72751at2"/>
<gene>
    <name evidence="3" type="ORF">Pan189_14140</name>
</gene>
<dbReference type="EMBL" id="CP036268">
    <property type="protein sequence ID" value="QDT37048.1"/>
    <property type="molecule type" value="Genomic_DNA"/>
</dbReference>
<dbReference type="KEGG" id="svp:Pan189_14140"/>
<dbReference type="Proteomes" id="UP000317318">
    <property type="component" value="Chromosome"/>
</dbReference>
<evidence type="ECO:0000313" key="3">
    <source>
        <dbReference type="EMBL" id="QDT37048.1"/>
    </source>
</evidence>
<dbReference type="SMART" id="SM00448">
    <property type="entry name" value="REC"/>
    <property type="match status" value="1"/>
</dbReference>
<organism evidence="3 4">
    <name type="scientific">Stratiformator vulcanicus</name>
    <dbReference type="NCBI Taxonomy" id="2527980"/>
    <lineage>
        <taxon>Bacteria</taxon>
        <taxon>Pseudomonadati</taxon>
        <taxon>Planctomycetota</taxon>
        <taxon>Planctomycetia</taxon>
        <taxon>Planctomycetales</taxon>
        <taxon>Planctomycetaceae</taxon>
        <taxon>Stratiformator</taxon>
    </lineage>
</organism>
<dbReference type="InterPro" id="IPR011006">
    <property type="entry name" value="CheY-like_superfamily"/>
</dbReference>
<dbReference type="GO" id="GO:0000160">
    <property type="term" value="P:phosphorelay signal transduction system"/>
    <property type="evidence" value="ECO:0007669"/>
    <property type="project" value="InterPro"/>
</dbReference>
<protein>
    <recommendedName>
        <fullName evidence="2">Response regulatory domain-containing protein</fullName>
    </recommendedName>
</protein>
<dbReference type="RefSeq" id="WP_145363197.1">
    <property type="nucleotide sequence ID" value="NZ_CP036268.1"/>
</dbReference>
<accession>A0A517QZL2</accession>
<dbReference type="Gene3D" id="3.40.50.2300">
    <property type="match status" value="1"/>
</dbReference>
<dbReference type="PROSITE" id="PS50110">
    <property type="entry name" value="RESPONSE_REGULATORY"/>
    <property type="match status" value="1"/>
</dbReference>
<keyword evidence="4" id="KW-1185">Reference proteome</keyword>
<dbReference type="InterPro" id="IPR001789">
    <property type="entry name" value="Sig_transdc_resp-reg_receiver"/>
</dbReference>
<comment type="caution">
    <text evidence="1">Lacks conserved residue(s) required for the propagation of feature annotation.</text>
</comment>
<sequence>MPSEPLRILVIEEHQILRESLHMLLNQDERFTLCDSMDADEALKWLNCPDQEADVVLIGLRAEDDQSRAVKLVRKACPDAAVIGMVGIIEDHTKYEEAGCDAVWDKSTPPHELIDRIAEFMTE</sequence>
<evidence type="ECO:0000259" key="2">
    <source>
        <dbReference type="PROSITE" id="PS50110"/>
    </source>
</evidence>
<name>A0A517QZL2_9PLAN</name>
<dbReference type="AlphaFoldDB" id="A0A517QZL2"/>
<reference evidence="3 4" key="1">
    <citation type="submission" date="2019-02" db="EMBL/GenBank/DDBJ databases">
        <title>Deep-cultivation of Planctomycetes and their phenomic and genomic characterization uncovers novel biology.</title>
        <authorList>
            <person name="Wiegand S."/>
            <person name="Jogler M."/>
            <person name="Boedeker C."/>
            <person name="Pinto D."/>
            <person name="Vollmers J."/>
            <person name="Rivas-Marin E."/>
            <person name="Kohn T."/>
            <person name="Peeters S.H."/>
            <person name="Heuer A."/>
            <person name="Rast P."/>
            <person name="Oberbeckmann S."/>
            <person name="Bunk B."/>
            <person name="Jeske O."/>
            <person name="Meyerdierks A."/>
            <person name="Storesund J.E."/>
            <person name="Kallscheuer N."/>
            <person name="Luecker S."/>
            <person name="Lage O.M."/>
            <person name="Pohl T."/>
            <person name="Merkel B.J."/>
            <person name="Hornburger P."/>
            <person name="Mueller R.-W."/>
            <person name="Bruemmer F."/>
            <person name="Labrenz M."/>
            <person name="Spormann A.M."/>
            <person name="Op den Camp H."/>
            <person name="Overmann J."/>
            <person name="Amann R."/>
            <person name="Jetten M.S.M."/>
            <person name="Mascher T."/>
            <person name="Medema M.H."/>
            <person name="Devos D.P."/>
            <person name="Kaster A.-K."/>
            <person name="Ovreas L."/>
            <person name="Rohde M."/>
            <person name="Galperin M.Y."/>
            <person name="Jogler C."/>
        </authorList>
    </citation>
    <scope>NUCLEOTIDE SEQUENCE [LARGE SCALE GENOMIC DNA]</scope>
    <source>
        <strain evidence="3 4">Pan189</strain>
    </source>
</reference>
<dbReference type="SUPFAM" id="SSF52172">
    <property type="entry name" value="CheY-like"/>
    <property type="match status" value="1"/>
</dbReference>
<feature type="domain" description="Response regulatory" evidence="2">
    <location>
        <begin position="7"/>
        <end position="121"/>
    </location>
</feature>